<name>A0A017RXX2_9CLOT</name>
<comment type="caution">
    <text evidence="4">The sequence shown here is derived from an EMBL/GenBank/DDBJ whole genome shotgun (WGS) entry which is preliminary data.</text>
</comment>
<keyword evidence="5" id="KW-1185">Reference proteome</keyword>
<dbReference type="RefSeq" id="WP_035377547.1">
    <property type="nucleotide sequence ID" value="NZ_AZQP01000003.1"/>
</dbReference>
<evidence type="ECO:0000256" key="2">
    <source>
        <dbReference type="ARBA" id="ARBA00023002"/>
    </source>
</evidence>
<proteinExistence type="inferred from homology"/>
<gene>
    <name evidence="4" type="ORF">Q428_01585</name>
</gene>
<comment type="similarity">
    <text evidence="1">Belongs to the nitroreductase family.</text>
</comment>
<organism evidence="4 5">
    <name type="scientific">Fervidicella metallireducens AeB</name>
    <dbReference type="NCBI Taxonomy" id="1403537"/>
    <lineage>
        <taxon>Bacteria</taxon>
        <taxon>Bacillati</taxon>
        <taxon>Bacillota</taxon>
        <taxon>Clostridia</taxon>
        <taxon>Eubacteriales</taxon>
        <taxon>Clostridiaceae</taxon>
        <taxon>Fervidicella</taxon>
    </lineage>
</organism>
<evidence type="ECO:0000313" key="5">
    <source>
        <dbReference type="Proteomes" id="UP000019681"/>
    </source>
</evidence>
<accession>A0A017RXX2</accession>
<evidence type="ECO:0000313" key="4">
    <source>
        <dbReference type="EMBL" id="EYE89512.1"/>
    </source>
</evidence>
<dbReference type="PANTHER" id="PTHR43673">
    <property type="entry name" value="NAD(P)H NITROREDUCTASE YDGI-RELATED"/>
    <property type="match status" value="1"/>
</dbReference>
<dbReference type="OrthoDB" id="9812105at2"/>
<feature type="domain" description="Nitroreductase" evidence="3">
    <location>
        <begin position="63"/>
        <end position="145"/>
    </location>
</feature>
<protein>
    <submittedName>
        <fullName evidence="4">NADH dehydrogenase</fullName>
    </submittedName>
</protein>
<evidence type="ECO:0000256" key="1">
    <source>
        <dbReference type="ARBA" id="ARBA00007118"/>
    </source>
</evidence>
<keyword evidence="2" id="KW-0560">Oxidoreductase</keyword>
<dbReference type="CDD" id="cd02150">
    <property type="entry name" value="nitroreductase"/>
    <property type="match status" value="1"/>
</dbReference>
<dbReference type="Proteomes" id="UP000019681">
    <property type="component" value="Unassembled WGS sequence"/>
</dbReference>
<dbReference type="AlphaFoldDB" id="A0A017RXX2"/>
<feature type="domain" description="Nitroreductase" evidence="3">
    <location>
        <begin position="5"/>
        <end position="56"/>
    </location>
</feature>
<dbReference type="STRING" id="1403537.Q428_01585"/>
<dbReference type="Gene3D" id="3.40.109.10">
    <property type="entry name" value="NADH Oxidase"/>
    <property type="match status" value="1"/>
</dbReference>
<dbReference type="Pfam" id="PF00881">
    <property type="entry name" value="Nitroreductase"/>
    <property type="match status" value="2"/>
</dbReference>
<reference evidence="4 5" key="1">
    <citation type="journal article" date="2014" name="Genome Announc.">
        <title>Draft Genome Sequence of Fervidicella metallireducens Strain AeBT, an Iron-Reducing Thermoanaerobe from the Great Artesian Basin.</title>
        <authorList>
            <person name="Patel B.K."/>
        </authorList>
    </citation>
    <scope>NUCLEOTIDE SEQUENCE [LARGE SCALE GENOMIC DNA]</scope>
    <source>
        <strain evidence="4 5">AeB</strain>
    </source>
</reference>
<dbReference type="SUPFAM" id="SSF55469">
    <property type="entry name" value="FMN-dependent nitroreductase-like"/>
    <property type="match status" value="1"/>
</dbReference>
<sequence>MKVIFNRRSIRKYKDRPVENEKVDKLLRAAMQAPSAGNQQPWEFIVVQEKDNLKKLSGMSPYSKLIADAPVAFVLLANEDRMKFPENWQQDMGAAAQNILLEAVELGLGAVWLGVAPLEDRVNYVKKMFNLQDTLKPYCVIALGYPAEGEENKFIDRYDETRVHFEKF</sequence>
<evidence type="ECO:0000259" key="3">
    <source>
        <dbReference type="Pfam" id="PF00881"/>
    </source>
</evidence>
<dbReference type="InterPro" id="IPR029479">
    <property type="entry name" value="Nitroreductase"/>
</dbReference>
<dbReference type="PANTHER" id="PTHR43673:SF10">
    <property type="entry name" value="NADH DEHYDROGENASE_NAD(P)H NITROREDUCTASE XCC3605-RELATED"/>
    <property type="match status" value="1"/>
</dbReference>
<dbReference type="GO" id="GO:0016491">
    <property type="term" value="F:oxidoreductase activity"/>
    <property type="evidence" value="ECO:0007669"/>
    <property type="project" value="UniProtKB-KW"/>
</dbReference>
<dbReference type="EMBL" id="AZQP01000003">
    <property type="protein sequence ID" value="EYE89512.1"/>
    <property type="molecule type" value="Genomic_DNA"/>
</dbReference>
<dbReference type="InterPro" id="IPR000415">
    <property type="entry name" value="Nitroreductase-like"/>
</dbReference>